<dbReference type="GO" id="GO:0046872">
    <property type="term" value="F:metal ion binding"/>
    <property type="evidence" value="ECO:0007669"/>
    <property type="project" value="UniProtKB-KW"/>
</dbReference>
<keyword evidence="6" id="KW-0645">Protease</keyword>
<evidence type="ECO:0000259" key="4">
    <source>
        <dbReference type="Pfam" id="PF07687"/>
    </source>
</evidence>
<dbReference type="PANTHER" id="PTHR43808:SF9">
    <property type="entry name" value="BLL0789 PROTEIN"/>
    <property type="match status" value="1"/>
</dbReference>
<dbReference type="EC" id="3.4.17.11" evidence="6"/>
<feature type="active site" description="Proton acceptor" evidence="3">
    <location>
        <position position="156"/>
    </location>
</feature>
<dbReference type="InterPro" id="IPR036264">
    <property type="entry name" value="Bact_exopeptidase_dim_dom"/>
</dbReference>
<protein>
    <submittedName>
        <fullName evidence="6">Glutamate carboxypeptidase</fullName>
        <ecNumber evidence="6">3.4.17.11</ecNumber>
    </submittedName>
    <submittedName>
        <fullName evidence="5">Peptidase M20</fullName>
    </submittedName>
</protein>
<accession>A0A7W3PJY6</accession>
<feature type="domain" description="Peptidase M20 dimerisation" evidence="4">
    <location>
        <begin position="190"/>
        <end position="283"/>
    </location>
</feature>
<evidence type="ECO:0000256" key="2">
    <source>
        <dbReference type="ARBA" id="ARBA00022801"/>
    </source>
</evidence>
<proteinExistence type="predicted"/>
<dbReference type="EMBL" id="JACGWW010000003">
    <property type="protein sequence ID" value="MBA8814229.1"/>
    <property type="molecule type" value="Genomic_DNA"/>
</dbReference>
<dbReference type="PANTHER" id="PTHR43808">
    <property type="entry name" value="ACETYLORNITHINE DEACETYLASE"/>
    <property type="match status" value="1"/>
</dbReference>
<keyword evidence="6" id="KW-0121">Carboxypeptidase</keyword>
<comment type="caution">
    <text evidence="6">The sequence shown here is derived from an EMBL/GenBank/DDBJ whole genome shotgun (WGS) entry which is preliminary data.</text>
</comment>
<gene>
    <name evidence="6" type="ORF">FB463_002495</name>
    <name evidence="5" type="ORF">FFA01_19860</name>
</gene>
<evidence type="ECO:0000313" key="5">
    <source>
        <dbReference type="EMBL" id="GEK83677.1"/>
    </source>
</evidence>
<evidence type="ECO:0000256" key="3">
    <source>
        <dbReference type="PIRSR" id="PIRSR037238-1"/>
    </source>
</evidence>
<dbReference type="InterPro" id="IPR017150">
    <property type="entry name" value="Pept_M20_glutamate_carboxypep"/>
</dbReference>
<sequence>MTDDTIDLPALRNEVEARHERMIADLVAYASLETPSDDVDLLEAGLAWIESWLTATAGPAAARRVHVVEGYGDTVTLEYPSPTGSSEWVSALCHYDTVWSEGTLADWPITIDGDVMTGPGVFDMKSGLIQLGHAIAVSDGLGLPRPGVRIVLNGDEEVGSIASRSAIEAEVSRGGAVLVFESAAEGAVKTARKGVGIFEVETFGVEVHAGLHPRSGASAIDEMARIILQLHGAADIDAGTSLNVGIVQGGTRTNVRAGHARASVDVRVTSSDEAARVEALFAGLAPHDPLARVQVTGGWNRPPMERTAVTAALYGRAAAVAATLGFELREVSVGGASDGNFAAALGCAVLDGVGGVGGGAHARHEWISVAGMVERSEFVVALLADLA</sequence>
<dbReference type="Proteomes" id="UP000321154">
    <property type="component" value="Unassembled WGS sequence"/>
</dbReference>
<dbReference type="AlphaFoldDB" id="A0A7W3PJY6"/>
<organism evidence="6 8">
    <name type="scientific">Frigoribacterium faeni</name>
    <dbReference type="NCBI Taxonomy" id="145483"/>
    <lineage>
        <taxon>Bacteria</taxon>
        <taxon>Bacillati</taxon>
        <taxon>Actinomycetota</taxon>
        <taxon>Actinomycetes</taxon>
        <taxon>Micrococcales</taxon>
        <taxon>Microbacteriaceae</taxon>
        <taxon>Frigoribacterium</taxon>
    </lineage>
</organism>
<keyword evidence="2 6" id="KW-0378">Hydrolase</keyword>
<dbReference type="Pfam" id="PF01546">
    <property type="entry name" value="Peptidase_M20"/>
    <property type="match status" value="1"/>
</dbReference>
<evidence type="ECO:0000313" key="8">
    <source>
        <dbReference type="Proteomes" id="UP000522688"/>
    </source>
</evidence>
<evidence type="ECO:0000256" key="1">
    <source>
        <dbReference type="ARBA" id="ARBA00022723"/>
    </source>
</evidence>
<evidence type="ECO:0000313" key="7">
    <source>
        <dbReference type="Proteomes" id="UP000321154"/>
    </source>
</evidence>
<dbReference type="Gene3D" id="3.30.70.360">
    <property type="match status" value="1"/>
</dbReference>
<reference evidence="6 8" key="2">
    <citation type="submission" date="2020-07" db="EMBL/GenBank/DDBJ databases">
        <title>Sequencing the genomes of 1000 actinobacteria strains.</title>
        <authorList>
            <person name="Klenk H.-P."/>
        </authorList>
    </citation>
    <scope>NUCLEOTIDE SEQUENCE [LARGE SCALE GENOMIC DNA]</scope>
    <source>
        <strain evidence="6 8">DSM 10309</strain>
    </source>
</reference>
<dbReference type="RefSeq" id="WP_208720889.1">
    <property type="nucleotide sequence ID" value="NZ_BAAAHR010000007.1"/>
</dbReference>
<dbReference type="EMBL" id="BJUV01000018">
    <property type="protein sequence ID" value="GEK83677.1"/>
    <property type="molecule type" value="Genomic_DNA"/>
</dbReference>
<dbReference type="Pfam" id="PF07687">
    <property type="entry name" value="M20_dimer"/>
    <property type="match status" value="1"/>
</dbReference>
<reference evidence="5 7" key="1">
    <citation type="submission" date="2019-07" db="EMBL/GenBank/DDBJ databases">
        <title>Whole genome shotgun sequence of Frigoribacterium faeni NBRC 103066.</title>
        <authorList>
            <person name="Hosoyama A."/>
            <person name="Uohara A."/>
            <person name="Ohji S."/>
            <person name="Ichikawa N."/>
        </authorList>
    </citation>
    <scope>NUCLEOTIDE SEQUENCE [LARGE SCALE GENOMIC DNA]</scope>
    <source>
        <strain evidence="5 7">NBRC 103066</strain>
    </source>
</reference>
<dbReference type="GO" id="GO:0004180">
    <property type="term" value="F:carboxypeptidase activity"/>
    <property type="evidence" value="ECO:0007669"/>
    <property type="project" value="UniProtKB-KW"/>
</dbReference>
<keyword evidence="7" id="KW-1185">Reference proteome</keyword>
<keyword evidence="1" id="KW-0479">Metal-binding</keyword>
<feature type="active site" evidence="3">
    <location>
        <position position="96"/>
    </location>
</feature>
<dbReference type="Proteomes" id="UP000522688">
    <property type="component" value="Unassembled WGS sequence"/>
</dbReference>
<dbReference type="InterPro" id="IPR002933">
    <property type="entry name" value="Peptidase_M20"/>
</dbReference>
<evidence type="ECO:0000313" key="6">
    <source>
        <dbReference type="EMBL" id="MBA8814229.1"/>
    </source>
</evidence>
<dbReference type="SUPFAM" id="SSF55031">
    <property type="entry name" value="Bacterial exopeptidase dimerisation domain"/>
    <property type="match status" value="1"/>
</dbReference>
<dbReference type="Gene3D" id="3.40.630.10">
    <property type="entry name" value="Zn peptidases"/>
    <property type="match status" value="1"/>
</dbReference>
<dbReference type="PIRSF" id="PIRSF037238">
    <property type="entry name" value="Carboxypeptidase_G2"/>
    <property type="match status" value="1"/>
</dbReference>
<dbReference type="SUPFAM" id="SSF53187">
    <property type="entry name" value="Zn-dependent exopeptidases"/>
    <property type="match status" value="1"/>
</dbReference>
<name>A0A7W3PJY6_9MICO</name>
<dbReference type="InterPro" id="IPR050072">
    <property type="entry name" value="Peptidase_M20A"/>
</dbReference>
<dbReference type="InterPro" id="IPR011650">
    <property type="entry name" value="Peptidase_M20_dimer"/>
</dbReference>